<comment type="caution">
    <text evidence="3">The sequence shown here is derived from an EMBL/GenBank/DDBJ whole genome shotgun (WGS) entry which is preliminary data.</text>
</comment>
<organism evidence="3">
    <name type="scientific">Tanacetum cinerariifolium</name>
    <name type="common">Dalmatian daisy</name>
    <name type="synonym">Chrysanthemum cinerariifolium</name>
    <dbReference type="NCBI Taxonomy" id="118510"/>
    <lineage>
        <taxon>Eukaryota</taxon>
        <taxon>Viridiplantae</taxon>
        <taxon>Streptophyta</taxon>
        <taxon>Embryophyta</taxon>
        <taxon>Tracheophyta</taxon>
        <taxon>Spermatophyta</taxon>
        <taxon>Magnoliopsida</taxon>
        <taxon>eudicotyledons</taxon>
        <taxon>Gunneridae</taxon>
        <taxon>Pentapetalae</taxon>
        <taxon>asterids</taxon>
        <taxon>campanulids</taxon>
        <taxon>Asterales</taxon>
        <taxon>Asteraceae</taxon>
        <taxon>Asteroideae</taxon>
        <taxon>Anthemideae</taxon>
        <taxon>Anthemidinae</taxon>
        <taxon>Tanacetum</taxon>
    </lineage>
</organism>
<dbReference type="PANTHER" id="PTHR42886">
    <property type="entry name" value="RE40534P-RELATED"/>
    <property type="match status" value="1"/>
</dbReference>
<evidence type="ECO:0000313" key="3">
    <source>
        <dbReference type="EMBL" id="GEZ01481.1"/>
    </source>
</evidence>
<proteinExistence type="predicted"/>
<name>A0A699HZ42_TANCI</name>
<evidence type="ECO:0000256" key="1">
    <source>
        <dbReference type="SAM" id="MobiDB-lite"/>
    </source>
</evidence>
<dbReference type="AlphaFoldDB" id="A0A699HZ42"/>
<keyword evidence="3" id="KW-0378">Hydrolase</keyword>
<reference evidence="3" key="1">
    <citation type="journal article" date="2019" name="Sci. Rep.">
        <title>Draft genome of Tanacetum cinerariifolium, the natural source of mosquito coil.</title>
        <authorList>
            <person name="Yamashiro T."/>
            <person name="Shiraishi A."/>
            <person name="Satake H."/>
            <person name="Nakayama K."/>
        </authorList>
    </citation>
    <scope>NUCLEOTIDE SEQUENCE</scope>
</reference>
<feature type="compositionally biased region" description="Basic and acidic residues" evidence="1">
    <location>
        <begin position="201"/>
        <end position="211"/>
    </location>
</feature>
<gene>
    <name evidence="3" type="ORF">Tci_473454</name>
</gene>
<dbReference type="PANTHER" id="PTHR42886:SF38">
    <property type="entry name" value="ALPHA_BETA-HYDROLASES SUPERFAMILY PROTEIN"/>
    <property type="match status" value="1"/>
</dbReference>
<evidence type="ECO:0000259" key="2">
    <source>
        <dbReference type="Pfam" id="PF12146"/>
    </source>
</evidence>
<dbReference type="EMBL" id="BKCJ010232081">
    <property type="protein sequence ID" value="GEZ01481.1"/>
    <property type="molecule type" value="Genomic_DNA"/>
</dbReference>
<dbReference type="Pfam" id="PF12146">
    <property type="entry name" value="Hydrolase_4"/>
    <property type="match status" value="1"/>
</dbReference>
<feature type="domain" description="Serine aminopeptidase S33" evidence="2">
    <location>
        <begin position="9"/>
        <end position="92"/>
    </location>
</feature>
<dbReference type="GO" id="GO:0016787">
    <property type="term" value="F:hydrolase activity"/>
    <property type="evidence" value="ECO:0007669"/>
    <property type="project" value="UniProtKB-KW"/>
</dbReference>
<feature type="region of interest" description="Disordered" evidence="1">
    <location>
        <begin position="191"/>
        <end position="217"/>
    </location>
</feature>
<dbReference type="InterPro" id="IPR022742">
    <property type="entry name" value="Hydrolase_4"/>
</dbReference>
<sequence length="217" mass="24608">DKIPMVNRNLAVAFANKGISAFRFDFAGNGDSGGSFQYRNNYREVDDLRSVIQCFEQEKWFVTAIIGYSKGGNVVLFYAFRFKDVNNVINISHRFDLKEVLLNFDLIIIVVFMDEGVVKGNSKLGTFHSVVVFLGALNQNAVHPLVALENIVFYHERVAGMYLLLPYALAQIRAFVDRLIERHMAMKTDTKSEDSSYASKDSQKETRDARDMLSVSI</sequence>
<accession>A0A699HZ42</accession>
<feature type="non-terminal residue" evidence="3">
    <location>
        <position position="1"/>
    </location>
</feature>
<dbReference type="Gene3D" id="3.40.50.1820">
    <property type="entry name" value="alpha/beta hydrolase"/>
    <property type="match status" value="1"/>
</dbReference>
<protein>
    <submittedName>
        <fullName evidence="3">Alpha/beta hydrolases superfamily protein</fullName>
    </submittedName>
</protein>
<dbReference type="InterPro" id="IPR029058">
    <property type="entry name" value="AB_hydrolase_fold"/>
</dbReference>
<dbReference type="SUPFAM" id="SSF53474">
    <property type="entry name" value="alpha/beta-Hydrolases"/>
    <property type="match status" value="1"/>
</dbReference>